<dbReference type="OrthoDB" id="18267at10239"/>
<dbReference type="InterPro" id="IPR000719">
    <property type="entry name" value="Prot_kinase_dom"/>
</dbReference>
<dbReference type="PROSITE" id="PS00107">
    <property type="entry name" value="PROTEIN_KINASE_ATP"/>
    <property type="match status" value="1"/>
</dbReference>
<keyword evidence="1" id="KW-0547">Nucleotide-binding</keyword>
<evidence type="ECO:0000313" key="3">
    <source>
        <dbReference type="EMBL" id="ADB04038.1"/>
    </source>
</evidence>
<dbReference type="Pfam" id="PF00069">
    <property type="entry name" value="Pkinase"/>
    <property type="match status" value="1"/>
</dbReference>
<dbReference type="KEGG" id="vg:8746501"/>
<dbReference type="SUPFAM" id="SSF56112">
    <property type="entry name" value="Protein kinase-like (PK-like)"/>
    <property type="match status" value="1"/>
</dbReference>
<dbReference type="Gene3D" id="1.10.510.10">
    <property type="entry name" value="Transferase(Phosphotransferase) domain 1"/>
    <property type="match status" value="1"/>
</dbReference>
<organismHost>
    <name type="scientific">Acanthamoeba</name>
    <dbReference type="NCBI Taxonomy" id="5754"/>
</organismHost>
<dbReference type="PROSITE" id="PS50011">
    <property type="entry name" value="PROTEIN_KINASE_DOM"/>
    <property type="match status" value="1"/>
</dbReference>
<proteinExistence type="predicted"/>
<dbReference type="GO" id="GO:0004674">
    <property type="term" value="F:protein serine/threonine kinase activity"/>
    <property type="evidence" value="ECO:0007669"/>
    <property type="project" value="UniProtKB-KW"/>
</dbReference>
<accession>D2XAR1</accession>
<dbReference type="InterPro" id="IPR017441">
    <property type="entry name" value="Protein_kinase_ATP_BS"/>
</dbReference>
<dbReference type="Gene3D" id="3.30.200.20">
    <property type="entry name" value="Phosphorylase Kinase, domain 1"/>
    <property type="match status" value="1"/>
</dbReference>
<evidence type="ECO:0000256" key="1">
    <source>
        <dbReference type="PROSITE-ProRule" id="PRU10141"/>
    </source>
</evidence>
<sequence>MPLNFVGVFLPSNSLYFKETQKERIGSKRYLKTASKEKNWISVSSKRKHPLVTLQRISSLFTRKTFVQKFWRLCNMLVEETAGIIKREHPLEVGENLNAQWLETDAKMLGQKFVPKTIEDYAKTFAYVSSRFLKRPIPYNSFPDYIVTKKLGEGTYGAVYLLVHKETGQKFALKLFDVVLDWGDLDGASTEGVEAAAKRYREEIGDVFHDKWDVEYGLSDENAFIEIDSAETPTNLLMESYGYGVTSMGYNIYVYSLLEFIEGSSVTKLISCGEETGWRPTQEQFEKFAYVLFHGLCQLHSAGLAHLDINPNNIIFTGKELKLVDYGFSCVFNKPCYWSQSTVNPPEFTESAEEITKQTAFAVDVWCAAYSILAILTIEQDEGFAPPIRDFRPLVLQNLSRRINIAQENYKLPQLFLESLSVDPKKRPRACDVYEEFRKIVKG</sequence>
<reference evidence="3 4" key="1">
    <citation type="journal article" date="2009" name="Proc. Natl. Acad. Sci. U.S.A.">
        <title>Giant Marseillevirus highlights the role of amoebae as a melting pot in emergence of chimeric microorganisms.</title>
        <authorList>
            <person name="Boyer M."/>
            <person name="Yutin N."/>
            <person name="Pagnier I."/>
            <person name="Barrassi L."/>
            <person name="Fournous G."/>
            <person name="Espinosa L."/>
            <person name="Robert C."/>
            <person name="Azza S."/>
            <person name="Sun S."/>
            <person name="Rossmann M.G."/>
            <person name="Suzan-Monti M."/>
            <person name="La Scola B."/>
            <person name="Koonin E.V."/>
            <person name="Raoult D."/>
        </authorList>
    </citation>
    <scope>NUCLEOTIDE SEQUENCE [LARGE SCALE GENOMIC DNA]</scope>
    <source>
        <strain evidence="3 4">T19</strain>
    </source>
</reference>
<dbReference type="RefSeq" id="YP_003407000.1">
    <property type="nucleotide sequence ID" value="NC_013756.1"/>
</dbReference>
<organism evidence="3 4">
    <name type="scientific">Marseillevirus marseillevirus</name>
    <name type="common">GBM</name>
    <dbReference type="NCBI Taxonomy" id="694581"/>
    <lineage>
        <taxon>Viruses</taxon>
        <taxon>Varidnaviria</taxon>
        <taxon>Bamfordvirae</taxon>
        <taxon>Nucleocytoviricota</taxon>
        <taxon>Megaviricetes</taxon>
        <taxon>Pimascovirales</taxon>
        <taxon>Pimascovirales incertae sedis</taxon>
        <taxon>Marseilleviridae</taxon>
        <taxon>Marseillevirus</taxon>
        <taxon>Marseillevirus massiliense</taxon>
    </lineage>
</organism>
<protein>
    <submittedName>
        <fullName evidence="3">Serine/threonine protein kinase catalytic domain-containing protein</fullName>
    </submittedName>
</protein>
<dbReference type="EMBL" id="GU071086">
    <property type="protein sequence ID" value="ADB04038.1"/>
    <property type="molecule type" value="Genomic_DNA"/>
</dbReference>
<keyword evidence="3" id="KW-0808">Transferase</keyword>
<name>D2XAR1_GBMV</name>
<dbReference type="PANTHER" id="PTHR44167:SF24">
    <property type="entry name" value="SERINE_THREONINE-PROTEIN KINASE CHK2"/>
    <property type="match status" value="1"/>
</dbReference>
<dbReference type="GeneID" id="8746501"/>
<dbReference type="GO" id="GO:0005524">
    <property type="term" value="F:ATP binding"/>
    <property type="evidence" value="ECO:0007669"/>
    <property type="project" value="UniProtKB-UniRule"/>
</dbReference>
<dbReference type="Proteomes" id="UP000029780">
    <property type="component" value="Segment"/>
</dbReference>
<dbReference type="SMART" id="SM00220">
    <property type="entry name" value="S_TKc"/>
    <property type="match status" value="1"/>
</dbReference>
<keyword evidence="3" id="KW-0418">Kinase</keyword>
<feature type="domain" description="Protein kinase" evidence="2">
    <location>
        <begin position="145"/>
        <end position="441"/>
    </location>
</feature>
<gene>
    <name evidence="3" type="ORF">MAR_ORF264</name>
</gene>
<keyword evidence="1" id="KW-0067">ATP-binding</keyword>
<evidence type="ECO:0000313" key="4">
    <source>
        <dbReference type="Proteomes" id="UP000029780"/>
    </source>
</evidence>
<dbReference type="PANTHER" id="PTHR44167">
    <property type="entry name" value="OVARIAN-SPECIFIC SERINE/THREONINE-PROTEIN KINASE LOK-RELATED"/>
    <property type="match status" value="1"/>
</dbReference>
<feature type="binding site" evidence="1">
    <location>
        <position position="174"/>
    </location>
    <ligand>
        <name>ATP</name>
        <dbReference type="ChEBI" id="CHEBI:30616"/>
    </ligand>
</feature>
<evidence type="ECO:0000259" key="2">
    <source>
        <dbReference type="PROSITE" id="PS50011"/>
    </source>
</evidence>
<dbReference type="InterPro" id="IPR011009">
    <property type="entry name" value="Kinase-like_dom_sf"/>
</dbReference>
<keyword evidence="3" id="KW-0723">Serine/threonine-protein kinase</keyword>
<keyword evidence="4" id="KW-1185">Reference proteome</keyword>